<sequence>MLSSLLAERAQLASTLGVSVSDDVFLAEDLIAEVEQLRQLLDASTPQTASTTHAPPPSASPAPSSGEELFQTAKAAEKAFTQLQQQHRPHDVLHVEPLQRALDEARRAYVHLMLSDPLLASQRSADARLWAMHSRPIDELQRRLRAAAAEHSKATRAAPPPDALLAKQRQLAALVEAALAFYDSLLAQLAPAAAGAPPAPPHGLRAELRPDAIPPPVRALASHTCLCAGDLRRYLATLPFVVSHARAQLAEESAHRYRLAATLAPSQGRPHNCLGVLVSAPQLPPDLLEATYRYVRALSCASPYDARSNLRTQLERMRRAATGAAPPPSAAGVAARDLPAWGHYLSSVASLLNVVVCRLDVEKIDALAASSLQALAALPHGVLPSAAALPVAALHIYLVHEAAREAGGVSREGVAPLMARLRDLPDDPPPLLRAVVVLLLRLLAHVLRALPRGGHMLPAAAVLASWCTSRSRSLLTISEEATADLLVALSSFLSLSPPPQPLPPTLARLSGAATDQLCSSTPCQSLEERCSGDSADGTNASLGVTAQSIAAMALDEPAMPEAVGRAATLLPEDVELLGFLPLEGDPPPLQPNGETPSAAAARRARLWSLAEAAVSQGLLHYYHDTGTLTTRRRVDPPVAPPPPPPAAQPHRKPTPPRPPRVPPPHARDVTPPVGVTGGPRAPPPSLGAASFQMGAACAASPYAAPVPPPPSFPRPPAPPPPLPAAPPAACLPIGAGLRHSKPKPWIIVDGPNVAIRHGKSKRFSSRGIELCLDYWKARGHEAIAVLPEFHLDFDRVGGNKRAADLGLVDAKRVADDVPLLRRLEEEGRLVLTPPQDYDDSYCLSLAQSKRGCVVSNDMYRDYVDLVVKRGGDPKQASAISWKKAHVISYTFLNDEFLPNPDFVLPSD</sequence>
<feature type="compositionally biased region" description="Low complexity" evidence="1">
    <location>
        <begin position="44"/>
        <end position="53"/>
    </location>
</feature>
<protein>
    <recommendedName>
        <fullName evidence="6">RNase NYN domain-containing protein</fullName>
    </recommendedName>
</protein>
<evidence type="ECO:0000259" key="3">
    <source>
        <dbReference type="Pfam" id="PF11977"/>
    </source>
</evidence>
<dbReference type="InterPro" id="IPR011990">
    <property type="entry name" value="TPR-like_helical_dom_sf"/>
</dbReference>
<proteinExistence type="predicted"/>
<dbReference type="GO" id="GO:0005697">
    <property type="term" value="C:telomerase holoenzyme complex"/>
    <property type="evidence" value="ECO:0007669"/>
    <property type="project" value="TreeGrafter"/>
</dbReference>
<gene>
    <name evidence="4" type="ORF">AB1Y20_019143</name>
</gene>
<dbReference type="Gene3D" id="3.40.50.11980">
    <property type="match status" value="1"/>
</dbReference>
<dbReference type="AlphaFoldDB" id="A0AB34JQD4"/>
<feature type="compositionally biased region" description="Pro residues" evidence="1">
    <location>
        <begin position="637"/>
        <end position="647"/>
    </location>
</feature>
<dbReference type="GO" id="GO:0042162">
    <property type="term" value="F:telomeric DNA binding"/>
    <property type="evidence" value="ECO:0007669"/>
    <property type="project" value="TreeGrafter"/>
</dbReference>
<dbReference type="SUPFAM" id="SSF48452">
    <property type="entry name" value="TPR-like"/>
    <property type="match status" value="1"/>
</dbReference>
<feature type="compositionally biased region" description="Pro residues" evidence="1">
    <location>
        <begin position="655"/>
        <end position="664"/>
    </location>
</feature>
<accession>A0AB34JQD4</accession>
<evidence type="ECO:0008006" key="6">
    <source>
        <dbReference type="Google" id="ProtNLM"/>
    </source>
</evidence>
<reference evidence="4 5" key="1">
    <citation type="journal article" date="2024" name="Science">
        <title>Giant polyketide synthase enzymes in the biosynthesis of giant marine polyether toxins.</title>
        <authorList>
            <person name="Fallon T.R."/>
            <person name="Shende V.V."/>
            <person name="Wierzbicki I.H."/>
            <person name="Pendleton A.L."/>
            <person name="Watervoot N.F."/>
            <person name="Auber R.P."/>
            <person name="Gonzalez D.J."/>
            <person name="Wisecaver J.H."/>
            <person name="Moore B.S."/>
        </authorList>
    </citation>
    <scope>NUCLEOTIDE SEQUENCE [LARGE SCALE GENOMIC DNA]</scope>
    <source>
        <strain evidence="4 5">12B1</strain>
    </source>
</reference>
<comment type="caution">
    <text evidence="4">The sequence shown here is derived from an EMBL/GenBank/DDBJ whole genome shotgun (WGS) entry which is preliminary data.</text>
</comment>
<evidence type="ECO:0000313" key="4">
    <source>
        <dbReference type="EMBL" id="KAL1524238.1"/>
    </source>
</evidence>
<dbReference type="PANTHER" id="PTHR15696">
    <property type="entry name" value="SMG-7 SUPPRESSOR WITH MORPHOLOGICAL EFFECT ON GENITALIA PROTEIN 7"/>
    <property type="match status" value="1"/>
</dbReference>
<dbReference type="InterPro" id="IPR021869">
    <property type="entry name" value="RNase_Zc3h12_NYN"/>
</dbReference>
<dbReference type="GO" id="GO:0070034">
    <property type="term" value="F:telomerase RNA binding"/>
    <property type="evidence" value="ECO:0007669"/>
    <property type="project" value="TreeGrafter"/>
</dbReference>
<dbReference type="Proteomes" id="UP001515480">
    <property type="component" value="Unassembled WGS sequence"/>
</dbReference>
<feature type="region of interest" description="Disordered" evidence="1">
    <location>
        <begin position="44"/>
        <end position="67"/>
    </location>
</feature>
<dbReference type="Gene3D" id="1.25.40.10">
    <property type="entry name" value="Tetratricopeptide repeat domain"/>
    <property type="match status" value="1"/>
</dbReference>
<evidence type="ECO:0000256" key="1">
    <source>
        <dbReference type="SAM" id="MobiDB-lite"/>
    </source>
</evidence>
<organism evidence="4 5">
    <name type="scientific">Prymnesium parvum</name>
    <name type="common">Toxic golden alga</name>
    <dbReference type="NCBI Taxonomy" id="97485"/>
    <lineage>
        <taxon>Eukaryota</taxon>
        <taxon>Haptista</taxon>
        <taxon>Haptophyta</taxon>
        <taxon>Prymnesiophyceae</taxon>
        <taxon>Prymnesiales</taxon>
        <taxon>Prymnesiaceae</taxon>
        <taxon>Prymnesium</taxon>
    </lineage>
</organism>
<dbReference type="GO" id="GO:0000184">
    <property type="term" value="P:nuclear-transcribed mRNA catabolic process, nonsense-mediated decay"/>
    <property type="evidence" value="ECO:0007669"/>
    <property type="project" value="TreeGrafter"/>
</dbReference>
<dbReference type="EMBL" id="JBGBPQ010000005">
    <property type="protein sequence ID" value="KAL1524238.1"/>
    <property type="molecule type" value="Genomic_DNA"/>
</dbReference>
<evidence type="ECO:0000259" key="2">
    <source>
        <dbReference type="Pfam" id="PF10373"/>
    </source>
</evidence>
<feature type="region of interest" description="Disordered" evidence="1">
    <location>
        <begin position="631"/>
        <end position="688"/>
    </location>
</feature>
<dbReference type="Pfam" id="PF11977">
    <property type="entry name" value="RNase_Zc3h12a"/>
    <property type="match status" value="1"/>
</dbReference>
<keyword evidence="5" id="KW-1185">Reference proteome</keyword>
<feature type="domain" description="RNase NYN" evidence="3">
    <location>
        <begin position="746"/>
        <end position="902"/>
    </location>
</feature>
<dbReference type="Pfam" id="PF10373">
    <property type="entry name" value="EST1_DNA_bind"/>
    <property type="match status" value="1"/>
</dbReference>
<evidence type="ECO:0000313" key="5">
    <source>
        <dbReference type="Proteomes" id="UP001515480"/>
    </source>
</evidence>
<dbReference type="InterPro" id="IPR018834">
    <property type="entry name" value="DNA/RNA-bd_Est1-type"/>
</dbReference>
<feature type="domain" description="DNA/RNA-binding" evidence="2">
    <location>
        <begin position="257"/>
        <end position="321"/>
    </location>
</feature>
<dbReference type="PANTHER" id="PTHR15696:SF0">
    <property type="entry name" value="TELOMERASE-BINDING PROTEIN EST1A"/>
    <property type="match status" value="1"/>
</dbReference>
<name>A0AB34JQD4_PRYPA</name>
<dbReference type="InterPro" id="IPR045153">
    <property type="entry name" value="Est1/Ebs1-like"/>
</dbReference>